<evidence type="ECO:0000256" key="1">
    <source>
        <dbReference type="ARBA" id="ARBA00008779"/>
    </source>
</evidence>
<name>A0A8H6IVI1_9PEZI</name>
<organism evidence="6 7">
    <name type="scientific">Colletotrichum sojae</name>
    <dbReference type="NCBI Taxonomy" id="2175907"/>
    <lineage>
        <taxon>Eukaryota</taxon>
        <taxon>Fungi</taxon>
        <taxon>Dikarya</taxon>
        <taxon>Ascomycota</taxon>
        <taxon>Pezizomycotina</taxon>
        <taxon>Sordariomycetes</taxon>
        <taxon>Hypocreomycetidae</taxon>
        <taxon>Glomerellales</taxon>
        <taxon>Glomerellaceae</taxon>
        <taxon>Colletotrichum</taxon>
        <taxon>Colletotrichum orchidearum species complex</taxon>
    </lineage>
</organism>
<dbReference type="GO" id="GO:0046872">
    <property type="term" value="F:metal ion binding"/>
    <property type="evidence" value="ECO:0007669"/>
    <property type="project" value="UniProtKB-KW"/>
</dbReference>
<keyword evidence="7" id="KW-1185">Reference proteome</keyword>
<evidence type="ECO:0000256" key="4">
    <source>
        <dbReference type="ARBA" id="ARBA00022837"/>
    </source>
</evidence>
<dbReference type="PANTHER" id="PTHR42693">
    <property type="entry name" value="ARYLSULFATASE FAMILY MEMBER"/>
    <property type="match status" value="1"/>
</dbReference>
<protein>
    <submittedName>
        <fullName evidence="6">Arylsulfatase</fullName>
    </submittedName>
</protein>
<dbReference type="PROSITE" id="PS00149">
    <property type="entry name" value="SULFATASE_2"/>
    <property type="match status" value="1"/>
</dbReference>
<evidence type="ECO:0000313" key="6">
    <source>
        <dbReference type="EMBL" id="KAF6800366.1"/>
    </source>
</evidence>
<evidence type="ECO:0000313" key="7">
    <source>
        <dbReference type="Proteomes" id="UP000652219"/>
    </source>
</evidence>
<evidence type="ECO:0000259" key="5">
    <source>
        <dbReference type="Pfam" id="PF00884"/>
    </source>
</evidence>
<evidence type="ECO:0000256" key="3">
    <source>
        <dbReference type="ARBA" id="ARBA00022801"/>
    </source>
</evidence>
<dbReference type="EMBL" id="WIGN01000304">
    <property type="protein sequence ID" value="KAF6800366.1"/>
    <property type="molecule type" value="Genomic_DNA"/>
</dbReference>
<dbReference type="Gene3D" id="3.40.720.10">
    <property type="entry name" value="Alkaline Phosphatase, subunit A"/>
    <property type="match status" value="2"/>
</dbReference>
<dbReference type="AlphaFoldDB" id="A0A8H6IVI1"/>
<comment type="caution">
    <text evidence="6">The sequence shown here is derived from an EMBL/GenBank/DDBJ whole genome shotgun (WGS) entry which is preliminary data.</text>
</comment>
<proteinExistence type="inferred from homology"/>
<keyword evidence="4" id="KW-0106">Calcium</keyword>
<dbReference type="Proteomes" id="UP000652219">
    <property type="component" value="Unassembled WGS sequence"/>
</dbReference>
<dbReference type="InterPro" id="IPR017850">
    <property type="entry name" value="Alkaline_phosphatase_core_sf"/>
</dbReference>
<accession>A0A8H6IVI1</accession>
<comment type="similarity">
    <text evidence="1">Belongs to the sulfatase family.</text>
</comment>
<dbReference type="InterPro" id="IPR000917">
    <property type="entry name" value="Sulfatase_N"/>
</dbReference>
<keyword evidence="3" id="KW-0378">Hydrolase</keyword>
<evidence type="ECO:0000256" key="2">
    <source>
        <dbReference type="ARBA" id="ARBA00022723"/>
    </source>
</evidence>
<gene>
    <name evidence="6" type="ORF">CSOJ01_12181</name>
</gene>
<feature type="domain" description="Sulfatase N-terminal" evidence="5">
    <location>
        <begin position="20"/>
        <end position="70"/>
    </location>
</feature>
<dbReference type="InterPro" id="IPR050738">
    <property type="entry name" value="Sulfatase"/>
</dbReference>
<dbReference type="GO" id="GO:0004065">
    <property type="term" value="F:arylsulfatase activity"/>
    <property type="evidence" value="ECO:0007669"/>
    <property type="project" value="TreeGrafter"/>
</dbReference>
<feature type="domain" description="Sulfatase N-terminal" evidence="5">
    <location>
        <begin position="73"/>
        <end position="187"/>
    </location>
</feature>
<reference evidence="6 7" key="1">
    <citation type="journal article" date="2020" name="Phytopathology">
        <title>Genome Sequence Resources of Colletotrichum truncatum, C. plurivorum, C. musicola, and C. sojae: Four Species Pathogenic to Soybean (Glycine max).</title>
        <authorList>
            <person name="Rogerio F."/>
            <person name="Boufleur T.R."/>
            <person name="Ciampi-Guillardi M."/>
            <person name="Sukno S.A."/>
            <person name="Thon M.R."/>
            <person name="Massola Junior N.S."/>
            <person name="Baroncelli R."/>
        </authorList>
    </citation>
    <scope>NUCLEOTIDE SEQUENCE [LARGE SCALE GENOMIC DNA]</scope>
    <source>
        <strain evidence="6 7">LFN0009</strain>
    </source>
</reference>
<dbReference type="Pfam" id="PF00884">
    <property type="entry name" value="Sulfatase"/>
    <property type="match status" value="2"/>
</dbReference>
<dbReference type="InterPro" id="IPR024607">
    <property type="entry name" value="Sulfatase_CS"/>
</dbReference>
<dbReference type="PANTHER" id="PTHR42693:SF33">
    <property type="entry name" value="ARYLSULFATASE"/>
    <property type="match status" value="1"/>
</dbReference>
<dbReference type="SUPFAM" id="SSF53649">
    <property type="entry name" value="Alkaline phosphatase-like"/>
    <property type="match status" value="1"/>
</dbReference>
<keyword evidence="2" id="KW-0479">Metal-binding</keyword>
<sequence>MPRYKDPSFFKYKPGYERYLKFRVAALAEILKAGGYHTILSGKWHLGMKKEHSPHARGFEKVFAFLKGRTEKDKEKPFFAYLSYLAPHWPLQAPKENWQKYTGQYDDGPDIEIPEDVVPAQPEGWNIDTKWEDLTDQERAESARKMEVYSGMVDAMDEGIGQVIDHLESTGELDNTFVLFMSDNGAEGVMLEALPVMGTKSSMADVINTFYDNSLDNIGSKSSFTWYGPHWVSAAT</sequence>